<dbReference type="GO" id="GO:0016787">
    <property type="term" value="F:hydrolase activity"/>
    <property type="evidence" value="ECO:0007669"/>
    <property type="project" value="UniProtKB-KW"/>
</dbReference>
<accession>A0A150KLF7</accession>
<dbReference type="EMBL" id="LQYN01000129">
    <property type="protein sequence ID" value="KYC89944.1"/>
    <property type="molecule type" value="Genomic_DNA"/>
</dbReference>
<proteinExistence type="predicted"/>
<dbReference type="InterPro" id="IPR014001">
    <property type="entry name" value="Helicase_ATP-bd"/>
</dbReference>
<dbReference type="CDD" id="cd10311">
    <property type="entry name" value="PLDc_N_DEXD_c"/>
    <property type="match status" value="1"/>
</dbReference>
<dbReference type="AlphaFoldDB" id="A0A150KLF7"/>
<dbReference type="GO" id="GO:0031297">
    <property type="term" value="P:replication fork processing"/>
    <property type="evidence" value="ECO:0007669"/>
    <property type="project" value="TreeGrafter"/>
</dbReference>
<evidence type="ECO:0000256" key="1">
    <source>
        <dbReference type="ARBA" id="ARBA00022741"/>
    </source>
</evidence>
<keyword evidence="8" id="KW-1185">Reference proteome</keyword>
<evidence type="ECO:0008006" key="9">
    <source>
        <dbReference type="Google" id="ProtNLM"/>
    </source>
</evidence>
<dbReference type="PROSITE" id="PS51194">
    <property type="entry name" value="HELICASE_CTER"/>
    <property type="match status" value="1"/>
</dbReference>
<evidence type="ECO:0000259" key="5">
    <source>
        <dbReference type="PROSITE" id="PS51192"/>
    </source>
</evidence>
<dbReference type="PROSITE" id="PS51192">
    <property type="entry name" value="HELICASE_ATP_BIND_1"/>
    <property type="match status" value="1"/>
</dbReference>
<name>A0A150KLF7_9BACI</name>
<organism evidence="7 8">
    <name type="scientific">Heyndrickxia sporothermodurans</name>
    <dbReference type="NCBI Taxonomy" id="46224"/>
    <lineage>
        <taxon>Bacteria</taxon>
        <taxon>Bacillati</taxon>
        <taxon>Bacillota</taxon>
        <taxon>Bacilli</taxon>
        <taxon>Bacillales</taxon>
        <taxon>Bacillaceae</taxon>
        <taxon>Heyndrickxia</taxon>
    </lineage>
</organism>
<sequence>MTGKLDIKLVDNKGNNTLIQTLKDELKKGSKIAVASAYFSIYAFEELKKELGKAKEFRFLYTEPTFYDHELDQNNQYKLKINKGNYPTFDGNDFEMPLRNKMTSKSIAIEAAKWIKEKAQFKTILGDNTYPKQLTIQNDKGRDVQIQSEMEFTADGLGITQSNRLASYPVILDGGALTEQLMSEFNRIWNNDAKVKDVTQEVLQQLELISQENSPEWIYFVTLYHIFSENLEGLSEEHIIKEGTNFKDTVVWNKLYPFQRDGVIGIIDKMEKYNGCILADSVGLGKTFSALAVIKYYELRNDRVLVLCPKKLRDNWTVYTQNDKRNSLSADRYNYDVLNHTDLSRESGYSGEIRLDTINWSNYDLVVIDESHNFRNNSARKDRLTRYQKLMQDIIKKGVKTKVLLLSATPVNNKMNDIKNQIAFITEDNDAALKDEGIESIDYTLKMAQTAFNRWSTLHPAERTTDHFLNMVNPDYFQLLDLLTIARSRKHIEKYYNVKDIGQFPKRRKPISIKADIDAHDTFIKLSQVNELLESLSFSIYQPMKYVLPQKRKHYEDLYDTKVKDGKSIFKQTDREFAVAALMKVNLFKRLESSVHSFNLTLRKLVTRIEHTLELLSLHNHVMFQEHYDEAEDFDDEQLEAITVGSEKVQIQLKDIDALKWRGDLQYDLTILQDLLLQSEQITESRDAKLNELKSIIKNKVENPMNPGNKKVIIFSAFADTVKYLYDQLAEKLLGLGLHSAMVVGNGANKTTLKGVHVKDINDVLMNFSPKSKERAKIDPKKTNEIDILFATDCISEGQNLQDCDYLINYDIHWNPVRVIQRFGRIDRIGSTNEEIQLVNFWPNMDLDEYINLEDRVKGRMKILSTSASGEEDILDTSGKEMNDLEYRRNQLKALQNEVVNLEDVSGAISITDLTYTDFKSDLSNALKEYRKQLSQAPKGIYAITSNADFQEAKAGVIFCFKQHGAFEMKNNSLAPYVLLYLTEQGETYIHYINAKQILDIYRKLSLGQNEPIQHLVSQFNDETNNASDMSTYTELMRQAVDIIKDKQEDTAFDSFFSIGGTSIQTNMDFEFDDMELISFLVIKGES</sequence>
<dbReference type="PATRIC" id="fig|46224.3.peg.1096"/>
<dbReference type="SMART" id="SM00487">
    <property type="entry name" value="DEXDc"/>
    <property type="match status" value="1"/>
</dbReference>
<evidence type="ECO:0000256" key="2">
    <source>
        <dbReference type="ARBA" id="ARBA00022801"/>
    </source>
</evidence>
<dbReference type="SUPFAM" id="SSF52540">
    <property type="entry name" value="P-loop containing nucleoside triphosphate hydrolases"/>
    <property type="match status" value="2"/>
</dbReference>
<dbReference type="InterPro" id="IPR049730">
    <property type="entry name" value="SNF2/RAD54-like_C"/>
</dbReference>
<dbReference type="Gene3D" id="3.40.50.10810">
    <property type="entry name" value="Tandem AAA-ATPase domain"/>
    <property type="match status" value="1"/>
</dbReference>
<dbReference type="Gene3D" id="3.40.50.300">
    <property type="entry name" value="P-loop containing nucleotide triphosphate hydrolases"/>
    <property type="match status" value="1"/>
</dbReference>
<dbReference type="GO" id="GO:0005524">
    <property type="term" value="F:ATP binding"/>
    <property type="evidence" value="ECO:0007669"/>
    <property type="project" value="UniProtKB-KW"/>
</dbReference>
<dbReference type="Pfam" id="PF00176">
    <property type="entry name" value="SNF2-rel_dom"/>
    <property type="match status" value="1"/>
</dbReference>
<dbReference type="InterPro" id="IPR001650">
    <property type="entry name" value="Helicase_C-like"/>
</dbReference>
<dbReference type="OrthoDB" id="9814088at2"/>
<feature type="domain" description="Helicase C-terminal" evidence="6">
    <location>
        <begin position="689"/>
        <end position="883"/>
    </location>
</feature>
<dbReference type="PANTHER" id="PTHR45766:SF6">
    <property type="entry name" value="SWI_SNF-RELATED MATRIX-ASSOCIATED ACTIN-DEPENDENT REGULATOR OF CHROMATIN SUBFAMILY A-LIKE PROTEIN 1"/>
    <property type="match status" value="1"/>
</dbReference>
<gene>
    <name evidence="7" type="ORF">B4102_3951</name>
</gene>
<evidence type="ECO:0000259" key="6">
    <source>
        <dbReference type="PROSITE" id="PS51194"/>
    </source>
</evidence>
<feature type="domain" description="Helicase ATP-binding" evidence="5">
    <location>
        <begin position="267"/>
        <end position="428"/>
    </location>
</feature>
<dbReference type="InterPro" id="IPR027417">
    <property type="entry name" value="P-loop_NTPase"/>
</dbReference>
<dbReference type="SMART" id="SM00490">
    <property type="entry name" value="HELICc"/>
    <property type="match status" value="1"/>
</dbReference>
<dbReference type="InterPro" id="IPR057342">
    <property type="entry name" value="DEXDc_RapA"/>
</dbReference>
<keyword evidence="4" id="KW-0067">ATP-binding</keyword>
<keyword evidence="2" id="KW-0378">Hydrolase</keyword>
<dbReference type="InterPro" id="IPR038718">
    <property type="entry name" value="SNF2-like_sf"/>
</dbReference>
<dbReference type="CDD" id="cd18793">
    <property type="entry name" value="SF2_C_SNF"/>
    <property type="match status" value="1"/>
</dbReference>
<evidence type="ECO:0000256" key="3">
    <source>
        <dbReference type="ARBA" id="ARBA00022806"/>
    </source>
</evidence>
<dbReference type="Pfam" id="PF00271">
    <property type="entry name" value="Helicase_C"/>
    <property type="match status" value="1"/>
</dbReference>
<evidence type="ECO:0000256" key="4">
    <source>
        <dbReference type="ARBA" id="ARBA00022840"/>
    </source>
</evidence>
<dbReference type="PANTHER" id="PTHR45766">
    <property type="entry name" value="DNA ANNEALING HELICASE AND ENDONUCLEASE ZRANB3 FAMILY MEMBER"/>
    <property type="match status" value="1"/>
</dbReference>
<comment type="caution">
    <text evidence="7">The sequence shown here is derived from an EMBL/GenBank/DDBJ whole genome shotgun (WGS) entry which is preliminary data.</text>
</comment>
<dbReference type="STRING" id="46224.B4102_3951"/>
<keyword evidence="3" id="KW-0347">Helicase</keyword>
<evidence type="ECO:0000313" key="7">
    <source>
        <dbReference type="EMBL" id="KYC89944.1"/>
    </source>
</evidence>
<dbReference type="GO" id="GO:0004386">
    <property type="term" value="F:helicase activity"/>
    <property type="evidence" value="ECO:0007669"/>
    <property type="project" value="UniProtKB-KW"/>
</dbReference>
<evidence type="ECO:0000313" key="8">
    <source>
        <dbReference type="Proteomes" id="UP000075666"/>
    </source>
</evidence>
<dbReference type="CDD" id="cd18011">
    <property type="entry name" value="DEXDc_RapA"/>
    <property type="match status" value="1"/>
</dbReference>
<dbReference type="InterPro" id="IPR000330">
    <property type="entry name" value="SNF2_N"/>
</dbReference>
<dbReference type="Proteomes" id="UP000075666">
    <property type="component" value="Unassembled WGS sequence"/>
</dbReference>
<keyword evidence="1" id="KW-0547">Nucleotide-binding</keyword>
<dbReference type="GO" id="GO:0006281">
    <property type="term" value="P:DNA repair"/>
    <property type="evidence" value="ECO:0007669"/>
    <property type="project" value="TreeGrafter"/>
</dbReference>
<reference evidence="7 8" key="1">
    <citation type="submission" date="2016-01" db="EMBL/GenBank/DDBJ databases">
        <title>Genome Sequences of Twelve Sporeforming Bacillus Species Isolated from Foods.</title>
        <authorList>
            <person name="Berendsen E.M."/>
            <person name="Wells-Bennik M.H."/>
            <person name="Krawcyk A.O."/>
            <person name="De Jong A."/>
            <person name="Holsappel S."/>
            <person name="Eijlander R.T."/>
            <person name="Kuipers O.P."/>
        </authorList>
    </citation>
    <scope>NUCLEOTIDE SEQUENCE [LARGE SCALE GENOMIC DNA]</scope>
    <source>
        <strain evidence="7 8">B4102</strain>
    </source>
</reference>
<protein>
    <recommendedName>
        <fullName evidence="9">Helicase</fullName>
    </recommendedName>
</protein>